<evidence type="ECO:0000313" key="2">
    <source>
        <dbReference type="EnsemblMetazoa" id="Aqu2.1.19241_001"/>
    </source>
</evidence>
<dbReference type="InterPro" id="IPR036116">
    <property type="entry name" value="FN3_sf"/>
</dbReference>
<evidence type="ECO:0008006" key="3">
    <source>
        <dbReference type="Google" id="ProtNLM"/>
    </source>
</evidence>
<organism evidence="2">
    <name type="scientific">Amphimedon queenslandica</name>
    <name type="common">Sponge</name>
    <dbReference type="NCBI Taxonomy" id="400682"/>
    <lineage>
        <taxon>Eukaryota</taxon>
        <taxon>Metazoa</taxon>
        <taxon>Porifera</taxon>
        <taxon>Demospongiae</taxon>
        <taxon>Heteroscleromorpha</taxon>
        <taxon>Haplosclerida</taxon>
        <taxon>Niphatidae</taxon>
        <taxon>Amphimedon</taxon>
    </lineage>
</organism>
<dbReference type="Gene3D" id="2.60.40.10">
    <property type="entry name" value="Immunoglobulins"/>
    <property type="match status" value="1"/>
</dbReference>
<dbReference type="EnsemblMetazoa" id="Aqu2.1.19241_001">
    <property type="protein sequence ID" value="Aqu2.1.19241_001"/>
    <property type="gene ID" value="Aqu2.1.19241"/>
</dbReference>
<dbReference type="AlphaFoldDB" id="A0A1X7TVY0"/>
<proteinExistence type="predicted"/>
<evidence type="ECO:0000256" key="1">
    <source>
        <dbReference type="SAM" id="Phobius"/>
    </source>
</evidence>
<name>A0A1X7TVY0_AMPQE</name>
<sequence length="470" mass="52101">GVITNFQCTDEPVCAGDRIECNCTTDTGALVWFVNYSAIEPLMWNQIDDVIYHVGKTKDEEDNGYYFTYNISLNTSILTFNLNESEIVRIECADGQDDNNKNATITDLGYYAKAPTNLTTTFNGSGVTLEWEDTGNNCTSTVYQVTVISCSCTSTSVLTYNTSKTALHINSSDLLDNVTYAYTVRGWNEQESSISEPFTLAPVEVMSITINITNTTDPCKNNSCCVNVTLNIILASLHPNQYYNISLYNSNTGLSSYKINETERTGSELKYNEAYCFTATPMNISTGASNNDTMTTECECQPPGNNCTIATPDFNVAIIANSTTCNHCNYNCCANITISIQLVSNTSEQQYANQRYIISYNDSITGNEESVVTNKREQSKNIQLPYKETYCFTITPVHYFDSGLEKNRCIKISKCNLTGNEPTGNDPTASSFEAPLITNVLILVVIFILLVCFIIIIFLLIFIACKVCKN</sequence>
<keyword evidence="1" id="KW-0812">Transmembrane</keyword>
<accession>A0A1X7TVY0</accession>
<feature type="transmembrane region" description="Helical" evidence="1">
    <location>
        <begin position="440"/>
        <end position="465"/>
    </location>
</feature>
<keyword evidence="1" id="KW-0472">Membrane</keyword>
<protein>
    <recommendedName>
        <fullName evidence="3">Fibronectin type-III domain-containing protein</fullName>
    </recommendedName>
</protein>
<reference evidence="2" key="1">
    <citation type="submission" date="2017-05" db="UniProtKB">
        <authorList>
            <consortium name="EnsemblMetazoa"/>
        </authorList>
    </citation>
    <scope>IDENTIFICATION</scope>
</reference>
<dbReference type="InterPro" id="IPR013783">
    <property type="entry name" value="Ig-like_fold"/>
</dbReference>
<dbReference type="InParanoid" id="A0A1X7TVY0"/>
<keyword evidence="1" id="KW-1133">Transmembrane helix</keyword>
<dbReference type="SUPFAM" id="SSF49265">
    <property type="entry name" value="Fibronectin type III"/>
    <property type="match status" value="1"/>
</dbReference>